<evidence type="ECO:0000313" key="1">
    <source>
        <dbReference type="EMBL" id="MDN8670273.1"/>
    </source>
</evidence>
<accession>A0ABT8QG48</accession>
<dbReference type="Proteomes" id="UP001174315">
    <property type="component" value="Unassembled WGS sequence"/>
</dbReference>
<proteinExistence type="predicted"/>
<evidence type="ECO:0000313" key="2">
    <source>
        <dbReference type="Proteomes" id="UP001174315"/>
    </source>
</evidence>
<dbReference type="RefSeq" id="WP_301869764.1">
    <property type="nucleotide sequence ID" value="NZ_JAUKNN010000031.1"/>
</dbReference>
<protein>
    <submittedName>
        <fullName evidence="1">Uncharacterized protein</fullName>
    </submittedName>
</protein>
<organism evidence="1 2">
    <name type="scientific">Stenotrophomonas indicatrix</name>
    <dbReference type="NCBI Taxonomy" id="2045451"/>
    <lineage>
        <taxon>Bacteria</taxon>
        <taxon>Pseudomonadati</taxon>
        <taxon>Pseudomonadota</taxon>
        <taxon>Gammaproteobacteria</taxon>
        <taxon>Lysobacterales</taxon>
        <taxon>Lysobacteraceae</taxon>
        <taxon>Stenotrophomonas</taxon>
    </lineage>
</organism>
<keyword evidence="2" id="KW-1185">Reference proteome</keyword>
<sequence length="251" mass="26804">MSNASPTTTVIDPSVENASGAAVAHAALPSASRQQLAELSQRLAETSDRKRTILAKADTLRRAGDAAKDDASRVRQEWSNKLREGNGTLTRQIQKLRATERSALSLAEEYDALADDVSSSLPSLELELAGIADTCIQLRNGVFKEAAPLALEEVMAQAGDGLAVAFSLFVASANASVHHTHASTDDVLAEKFSALLSRAIRARSSTPAVHELIRQQLALPALDLSQVDMSLVESPAMRSRARQELLREVAA</sequence>
<dbReference type="EMBL" id="JAUKNN010000031">
    <property type="protein sequence ID" value="MDN8670273.1"/>
    <property type="molecule type" value="Genomic_DNA"/>
</dbReference>
<name>A0ABT8QG48_9GAMM</name>
<gene>
    <name evidence="1" type="ORF">Q0S36_13095</name>
</gene>
<comment type="caution">
    <text evidence="1">The sequence shown here is derived from an EMBL/GenBank/DDBJ whole genome shotgun (WGS) entry which is preliminary data.</text>
</comment>
<reference evidence="1" key="1">
    <citation type="submission" date="2023-07" db="EMBL/GenBank/DDBJ databases">
        <title>Stenotrophomonas isolates from soil.</title>
        <authorList>
            <person name="Sharma V."/>
            <person name="Zur-Pinska J."/>
            <person name="Hay A.G."/>
        </authorList>
    </citation>
    <scope>NUCLEOTIDE SEQUENCE</scope>
    <source>
        <strain evidence="1">C2</strain>
    </source>
</reference>